<feature type="domain" description="FAD/NAD(P)-binding" evidence="3">
    <location>
        <begin position="2"/>
        <end position="286"/>
    </location>
</feature>
<dbReference type="InterPro" id="IPR050097">
    <property type="entry name" value="Ferredoxin-NADP_redctase_2"/>
</dbReference>
<dbReference type="InterPro" id="IPR023753">
    <property type="entry name" value="FAD/NAD-binding_dom"/>
</dbReference>
<accession>A0AAE3H9V5</accession>
<evidence type="ECO:0000256" key="2">
    <source>
        <dbReference type="ARBA" id="ARBA00023002"/>
    </source>
</evidence>
<dbReference type="PRINTS" id="PR00368">
    <property type="entry name" value="FADPNR"/>
</dbReference>
<dbReference type="PRINTS" id="PR00469">
    <property type="entry name" value="PNDRDTASEII"/>
</dbReference>
<evidence type="ECO:0000313" key="5">
    <source>
        <dbReference type="Proteomes" id="UP001206983"/>
    </source>
</evidence>
<gene>
    <name evidence="4" type="ORF">PV02_03655</name>
</gene>
<dbReference type="EMBL" id="JTEO01000002">
    <property type="protein sequence ID" value="MCQ6962380.1"/>
    <property type="molecule type" value="Genomic_DNA"/>
</dbReference>
<dbReference type="Gene3D" id="3.50.50.60">
    <property type="entry name" value="FAD/NAD(P)-binding domain"/>
    <property type="match status" value="2"/>
</dbReference>
<evidence type="ECO:0000256" key="1">
    <source>
        <dbReference type="ARBA" id="ARBA00022630"/>
    </source>
</evidence>
<proteinExistence type="predicted"/>
<dbReference type="AlphaFoldDB" id="A0AAE3H9V5"/>
<keyword evidence="2" id="KW-0560">Oxidoreductase</keyword>
<dbReference type="NCBIfam" id="TIGR01292">
    <property type="entry name" value="TRX_reduct"/>
    <property type="match status" value="1"/>
</dbReference>
<dbReference type="GO" id="GO:0019430">
    <property type="term" value="P:removal of superoxide radicals"/>
    <property type="evidence" value="ECO:0007669"/>
    <property type="project" value="InterPro"/>
</dbReference>
<protein>
    <submittedName>
        <fullName evidence="4">Thioredoxin reductase</fullName>
    </submittedName>
</protein>
<reference evidence="4 5" key="1">
    <citation type="journal article" date="2011" name="Appl. Environ. Microbiol.">
        <title>Methanogenic archaea isolated from Taiwan's Chelungpu fault.</title>
        <authorList>
            <person name="Wu S.Y."/>
            <person name="Lai M.C."/>
        </authorList>
    </citation>
    <scope>NUCLEOTIDE SEQUENCE [LARGE SCALE GENOMIC DNA]</scope>
    <source>
        <strain evidence="4 5">St545Mb</strain>
    </source>
</reference>
<keyword evidence="5" id="KW-1185">Reference proteome</keyword>
<dbReference type="GO" id="GO:0005737">
    <property type="term" value="C:cytoplasm"/>
    <property type="evidence" value="ECO:0007669"/>
    <property type="project" value="InterPro"/>
</dbReference>
<dbReference type="Pfam" id="PF07992">
    <property type="entry name" value="Pyr_redox_2"/>
    <property type="match status" value="1"/>
</dbReference>
<comment type="caution">
    <text evidence="4">The sequence shown here is derived from an EMBL/GenBank/DDBJ whole genome shotgun (WGS) entry which is preliminary data.</text>
</comment>
<dbReference type="GO" id="GO:0004791">
    <property type="term" value="F:thioredoxin-disulfide reductase (NADPH) activity"/>
    <property type="evidence" value="ECO:0007669"/>
    <property type="project" value="InterPro"/>
</dbReference>
<dbReference type="SUPFAM" id="SSF51905">
    <property type="entry name" value="FAD/NAD(P)-binding domain"/>
    <property type="match status" value="1"/>
</dbReference>
<organism evidence="4 5">
    <name type="scientific">Methanolobus chelungpuianus</name>
    <dbReference type="NCBI Taxonomy" id="502115"/>
    <lineage>
        <taxon>Archaea</taxon>
        <taxon>Methanobacteriati</taxon>
        <taxon>Methanobacteriota</taxon>
        <taxon>Stenosarchaea group</taxon>
        <taxon>Methanomicrobia</taxon>
        <taxon>Methanosarcinales</taxon>
        <taxon>Methanosarcinaceae</taxon>
        <taxon>Methanolobus</taxon>
    </lineage>
</organism>
<name>A0AAE3H9V5_9EURY</name>
<dbReference type="Proteomes" id="UP001206983">
    <property type="component" value="Unassembled WGS sequence"/>
</dbReference>
<evidence type="ECO:0000259" key="3">
    <source>
        <dbReference type="Pfam" id="PF07992"/>
    </source>
</evidence>
<evidence type="ECO:0000313" key="4">
    <source>
        <dbReference type="EMBL" id="MCQ6962380.1"/>
    </source>
</evidence>
<dbReference type="InterPro" id="IPR005982">
    <property type="entry name" value="Thioredox_Rdtase"/>
</dbReference>
<dbReference type="PANTHER" id="PTHR48105">
    <property type="entry name" value="THIOREDOXIN REDUCTASE 1-RELATED-RELATED"/>
    <property type="match status" value="1"/>
</dbReference>
<sequence length="307" mass="33196">MYDLIIIGAGPAGLAASIYAARYGLDTLVLEQSAVPGQISMATVIENYPGFISASGKELMGRFKEHALANGVTIKKADVIKVESVTDKKLVLTREEELHAHAVIIATGANPRLLGVPGERKLLGKGVSYCATCDAPFFEDQEVLVVGGGESAVTDALILSGIASKVYVVHRRDTLRSCKVLQQRAFLKENIEFIWDTVLEEIIGEDAVEKVILRNLKTDEVTEKNIDGVFIYVGINPNTSLVELDKNENGFIRTNARMETSVKGIYAAGDCRETSLWQVVTAVADGAVAAVSAQEYITGLKLRPQDI</sequence>
<dbReference type="InterPro" id="IPR036188">
    <property type="entry name" value="FAD/NAD-bd_sf"/>
</dbReference>
<keyword evidence="1" id="KW-0285">Flavoprotein</keyword>